<name>A0A5E4PUE1_9NEOP</name>
<sequence>MISRALLVALFSAFVTSLAPITAPADDNCALYLTGPGRSSAYDYSLNLLKGNFAYEGKHTCITYDAINQAYLDARTRILVSQPKGDWHAEHFASVGELILDISVRGIRSTR</sequence>
<feature type="chain" id="PRO_5023122064" evidence="1">
    <location>
        <begin position="18"/>
        <end position="111"/>
    </location>
</feature>
<gene>
    <name evidence="2" type="ORF">LSINAPIS_LOCUS1849</name>
</gene>
<dbReference type="EMBL" id="FZQP02000337">
    <property type="protein sequence ID" value="VVC88492.1"/>
    <property type="molecule type" value="Genomic_DNA"/>
</dbReference>
<feature type="signal peptide" evidence="1">
    <location>
        <begin position="1"/>
        <end position="17"/>
    </location>
</feature>
<proteinExistence type="predicted"/>
<organism evidence="2 3">
    <name type="scientific">Leptidea sinapis</name>
    <dbReference type="NCBI Taxonomy" id="189913"/>
    <lineage>
        <taxon>Eukaryota</taxon>
        <taxon>Metazoa</taxon>
        <taxon>Ecdysozoa</taxon>
        <taxon>Arthropoda</taxon>
        <taxon>Hexapoda</taxon>
        <taxon>Insecta</taxon>
        <taxon>Pterygota</taxon>
        <taxon>Neoptera</taxon>
        <taxon>Endopterygota</taxon>
        <taxon>Lepidoptera</taxon>
        <taxon>Glossata</taxon>
        <taxon>Ditrysia</taxon>
        <taxon>Papilionoidea</taxon>
        <taxon>Pieridae</taxon>
        <taxon>Dismorphiinae</taxon>
        <taxon>Leptidea</taxon>
    </lineage>
</organism>
<reference evidence="2 3" key="1">
    <citation type="submission" date="2017-07" db="EMBL/GenBank/DDBJ databases">
        <authorList>
            <person name="Talla V."/>
            <person name="Backstrom N."/>
        </authorList>
    </citation>
    <scope>NUCLEOTIDE SEQUENCE [LARGE SCALE GENOMIC DNA]</scope>
</reference>
<evidence type="ECO:0000256" key="1">
    <source>
        <dbReference type="SAM" id="SignalP"/>
    </source>
</evidence>
<accession>A0A5E4PUE1</accession>
<dbReference type="Proteomes" id="UP000324832">
    <property type="component" value="Unassembled WGS sequence"/>
</dbReference>
<protein>
    <submittedName>
        <fullName evidence="2">Uncharacterized protein</fullName>
    </submittedName>
</protein>
<keyword evidence="3" id="KW-1185">Reference proteome</keyword>
<evidence type="ECO:0000313" key="2">
    <source>
        <dbReference type="EMBL" id="VVC88492.1"/>
    </source>
</evidence>
<keyword evidence="1" id="KW-0732">Signal</keyword>
<dbReference type="AlphaFoldDB" id="A0A5E4PUE1"/>
<evidence type="ECO:0000313" key="3">
    <source>
        <dbReference type="Proteomes" id="UP000324832"/>
    </source>
</evidence>